<dbReference type="GO" id="GO:0006310">
    <property type="term" value="P:DNA recombination"/>
    <property type="evidence" value="ECO:0007669"/>
    <property type="project" value="UniProtKB-KW"/>
</dbReference>
<evidence type="ECO:0000256" key="3">
    <source>
        <dbReference type="ARBA" id="ARBA00023125"/>
    </source>
</evidence>
<keyword evidence="4" id="KW-0233">DNA recombination</keyword>
<gene>
    <name evidence="7" type="ORF">NIES4072_17040</name>
</gene>
<reference evidence="7 8" key="1">
    <citation type="submission" date="2017-06" db="EMBL/GenBank/DDBJ databases">
        <title>Genome sequencing of cyanobaciteial culture collection at National Institute for Environmental Studies (NIES).</title>
        <authorList>
            <person name="Hirose Y."/>
            <person name="Shimura Y."/>
            <person name="Fujisawa T."/>
            <person name="Nakamura Y."/>
            <person name="Kawachi M."/>
        </authorList>
    </citation>
    <scope>NUCLEOTIDE SEQUENCE [LARGE SCALE GENOMIC DNA]</scope>
    <source>
        <strain evidence="7 8">NIES-4072</strain>
    </source>
</reference>
<dbReference type="NCBIfam" id="NF040570">
    <property type="entry name" value="guided_TnpB"/>
    <property type="match status" value="1"/>
</dbReference>
<evidence type="ECO:0008006" key="9">
    <source>
        <dbReference type="Google" id="ProtNLM"/>
    </source>
</evidence>
<dbReference type="EMBL" id="BDUD01000001">
    <property type="protein sequence ID" value="GBG18040.1"/>
    <property type="molecule type" value="Genomic_DNA"/>
</dbReference>
<dbReference type="Pfam" id="PF01385">
    <property type="entry name" value="OrfB_IS605"/>
    <property type="match status" value="1"/>
</dbReference>
<keyword evidence="3" id="KW-0238">DNA-binding</keyword>
<feature type="domain" description="Cas12f1-like TNB" evidence="6">
    <location>
        <begin position="341"/>
        <end position="417"/>
    </location>
</feature>
<dbReference type="NCBIfam" id="TIGR01766">
    <property type="entry name" value="IS200/IS605 family accessory protein TnpB-like domain"/>
    <property type="match status" value="1"/>
</dbReference>
<comment type="similarity">
    <text evidence="1">In the C-terminal section; belongs to the transposase 35 family.</text>
</comment>
<dbReference type="GO" id="GO:0032196">
    <property type="term" value="P:transposition"/>
    <property type="evidence" value="ECO:0007669"/>
    <property type="project" value="UniProtKB-KW"/>
</dbReference>
<evidence type="ECO:0000256" key="4">
    <source>
        <dbReference type="ARBA" id="ARBA00023172"/>
    </source>
</evidence>
<organism evidence="7 8">
    <name type="scientific">Nostoc commune NIES-4072</name>
    <dbReference type="NCBI Taxonomy" id="2005467"/>
    <lineage>
        <taxon>Bacteria</taxon>
        <taxon>Bacillati</taxon>
        <taxon>Cyanobacteriota</taxon>
        <taxon>Cyanophyceae</taxon>
        <taxon>Nostocales</taxon>
        <taxon>Nostocaceae</taxon>
        <taxon>Nostoc</taxon>
    </lineage>
</organism>
<evidence type="ECO:0000313" key="8">
    <source>
        <dbReference type="Proteomes" id="UP000245124"/>
    </source>
</evidence>
<dbReference type="InterPro" id="IPR001959">
    <property type="entry name" value="Transposase"/>
</dbReference>
<dbReference type="AlphaFoldDB" id="A0A2R5FHD9"/>
<dbReference type="Proteomes" id="UP000245124">
    <property type="component" value="Unassembled WGS sequence"/>
</dbReference>
<evidence type="ECO:0000256" key="1">
    <source>
        <dbReference type="ARBA" id="ARBA00008761"/>
    </source>
</evidence>
<evidence type="ECO:0000259" key="5">
    <source>
        <dbReference type="Pfam" id="PF01385"/>
    </source>
</evidence>
<evidence type="ECO:0000256" key="2">
    <source>
        <dbReference type="ARBA" id="ARBA00022578"/>
    </source>
</evidence>
<comment type="caution">
    <text evidence="7">The sequence shown here is derived from an EMBL/GenBank/DDBJ whole genome shotgun (WGS) entry which is preliminary data.</text>
</comment>
<feature type="domain" description="Probable transposase IS891/IS1136/IS1341" evidence="5">
    <location>
        <begin position="206"/>
        <end position="321"/>
    </location>
</feature>
<keyword evidence="8" id="KW-1185">Reference proteome</keyword>
<sequence length="446" mass="50857">MRLVERHIIKISHQFYKEVDELAWRSKNLYNYANYLVRQSFIKDSTYLNNVAVFHLVKKHESYTALPAKVSNQVLMVLHRNWKSFFESQKAYRQNPANFNGRPKLPKYKDKLKGRNIVIYELGAISKKGLNQFAIRNSQFAITFCDGDLDPDTKRAAYLAGDLNPQSSLKEGVIRLSKSAIELKTFVDDVKEVRLIPRCGQYIIEVVYELEETPQQLNPFLVAGIDIGLDNLAALTSNKLGFNPVLVNGRPLKSINQQYNKVKAKLQSHLKGNAKTSIRLNALTCKRNNRIDNYLHNASRWIINHLVGEKIGTLVIGKNHQWKQEINLGTKTNQNFVSIPHSRFIEQLQYKAELVGITVLINEESYTSASSFLDLDPIPVYKKGEKHTFSGKRIKRAWYRSSNGKLIHADINASLNITRKVVPATYSLGIEDIAVYPFRVTPGKVA</sequence>
<dbReference type="InterPro" id="IPR010095">
    <property type="entry name" value="Cas12f1-like_TNB"/>
</dbReference>
<name>A0A2R5FHD9_NOSCO</name>
<evidence type="ECO:0000259" key="6">
    <source>
        <dbReference type="Pfam" id="PF07282"/>
    </source>
</evidence>
<proteinExistence type="inferred from homology"/>
<keyword evidence="2" id="KW-0815">Transposition</keyword>
<evidence type="ECO:0000313" key="7">
    <source>
        <dbReference type="EMBL" id="GBG18040.1"/>
    </source>
</evidence>
<dbReference type="Pfam" id="PF07282">
    <property type="entry name" value="Cas12f1-like_TNB"/>
    <property type="match status" value="1"/>
</dbReference>
<protein>
    <recommendedName>
        <fullName evidence="9">Transposase</fullName>
    </recommendedName>
</protein>
<accession>A0A2R5FHD9</accession>
<dbReference type="GO" id="GO:0003677">
    <property type="term" value="F:DNA binding"/>
    <property type="evidence" value="ECO:0007669"/>
    <property type="project" value="UniProtKB-KW"/>
</dbReference>
<dbReference type="RefSeq" id="WP_244919176.1">
    <property type="nucleotide sequence ID" value="NZ_BDUD01000001.1"/>
</dbReference>